<dbReference type="GO" id="GO:0052745">
    <property type="term" value="F:inositol phosphate phosphatase activity"/>
    <property type="evidence" value="ECO:0007669"/>
    <property type="project" value="TreeGrafter"/>
</dbReference>
<dbReference type="OrthoDB" id="6509975at2759"/>
<evidence type="ECO:0000256" key="1">
    <source>
        <dbReference type="ARBA" id="ARBA00004370"/>
    </source>
</evidence>
<dbReference type="SUPFAM" id="SSF53254">
    <property type="entry name" value="Phosphoglycerate mutase-like"/>
    <property type="match status" value="1"/>
</dbReference>
<dbReference type="PANTHER" id="PTHR20963">
    <property type="entry name" value="MULTIPLE INOSITOL POLYPHOSPHATE PHOSPHATASE-RELATED"/>
    <property type="match status" value="1"/>
</dbReference>
<dbReference type="GO" id="GO:0016020">
    <property type="term" value="C:membrane"/>
    <property type="evidence" value="ECO:0007669"/>
    <property type="project" value="UniProtKB-SubCell"/>
</dbReference>
<keyword evidence="5" id="KW-1185">Reference proteome</keyword>
<protein>
    <submittedName>
        <fullName evidence="4">Multiple inositol polyphosphate phosphatase 1-like</fullName>
    </submittedName>
</protein>
<dbReference type="PANTHER" id="PTHR20963:SF8">
    <property type="entry name" value="MULTIPLE INOSITOL POLYPHOSPHATE PHOSPHATASE 1"/>
    <property type="match status" value="1"/>
</dbReference>
<name>A0A3M7QY81_BRAPC</name>
<accession>A0A3M7QY81</accession>
<evidence type="ECO:0000313" key="5">
    <source>
        <dbReference type="Proteomes" id="UP000276133"/>
    </source>
</evidence>
<evidence type="ECO:0000313" key="4">
    <source>
        <dbReference type="EMBL" id="RNA16061.1"/>
    </source>
</evidence>
<dbReference type="AlphaFoldDB" id="A0A3M7QY81"/>
<keyword evidence="3" id="KW-0472">Membrane</keyword>
<organism evidence="4 5">
    <name type="scientific">Brachionus plicatilis</name>
    <name type="common">Marine rotifer</name>
    <name type="synonym">Brachionus muelleri</name>
    <dbReference type="NCBI Taxonomy" id="10195"/>
    <lineage>
        <taxon>Eukaryota</taxon>
        <taxon>Metazoa</taxon>
        <taxon>Spiralia</taxon>
        <taxon>Gnathifera</taxon>
        <taxon>Rotifera</taxon>
        <taxon>Eurotatoria</taxon>
        <taxon>Monogononta</taxon>
        <taxon>Pseudotrocha</taxon>
        <taxon>Ploima</taxon>
        <taxon>Brachionidae</taxon>
        <taxon>Brachionus</taxon>
    </lineage>
</organism>
<dbReference type="EMBL" id="REGN01004816">
    <property type="protein sequence ID" value="RNA16061.1"/>
    <property type="molecule type" value="Genomic_DNA"/>
</dbReference>
<dbReference type="GO" id="GO:0003993">
    <property type="term" value="F:acid phosphatase activity"/>
    <property type="evidence" value="ECO:0007669"/>
    <property type="project" value="TreeGrafter"/>
</dbReference>
<sequence>IGISFFSTNIAFDLALKACQYQFLIDKTVSVWCKFFDLETMKLLEYKEDIENNCKYGFKYDISRLMACDLIKDLMGSLKEYRKGLNNRNFELKI</sequence>
<proteinExistence type="predicted"/>
<dbReference type="Gene3D" id="3.40.50.1240">
    <property type="entry name" value="Phosphoglycerate mutase-like"/>
    <property type="match status" value="1"/>
</dbReference>
<evidence type="ECO:0000256" key="2">
    <source>
        <dbReference type="ARBA" id="ARBA00022729"/>
    </source>
</evidence>
<keyword evidence="2" id="KW-0732">Signal</keyword>
<dbReference type="InterPro" id="IPR029033">
    <property type="entry name" value="His_PPase_superfam"/>
</dbReference>
<reference evidence="4 5" key="1">
    <citation type="journal article" date="2018" name="Sci. Rep.">
        <title>Genomic signatures of local adaptation to the degree of environmental predictability in rotifers.</title>
        <authorList>
            <person name="Franch-Gras L."/>
            <person name="Hahn C."/>
            <person name="Garcia-Roger E.M."/>
            <person name="Carmona M.J."/>
            <person name="Serra M."/>
            <person name="Gomez A."/>
        </authorList>
    </citation>
    <scope>NUCLEOTIDE SEQUENCE [LARGE SCALE GENOMIC DNA]</scope>
    <source>
        <strain evidence="4">HYR1</strain>
    </source>
</reference>
<feature type="non-terminal residue" evidence="4">
    <location>
        <position position="1"/>
    </location>
</feature>
<dbReference type="Proteomes" id="UP000276133">
    <property type="component" value="Unassembled WGS sequence"/>
</dbReference>
<comment type="subcellular location">
    <subcellularLocation>
        <location evidence="1">Membrane</location>
    </subcellularLocation>
</comment>
<comment type="caution">
    <text evidence="4">The sequence shown here is derived from an EMBL/GenBank/DDBJ whole genome shotgun (WGS) entry which is preliminary data.</text>
</comment>
<evidence type="ECO:0000256" key="3">
    <source>
        <dbReference type="ARBA" id="ARBA00023136"/>
    </source>
</evidence>
<gene>
    <name evidence="4" type="ORF">BpHYR1_050469</name>
</gene>